<evidence type="ECO:0000313" key="5">
    <source>
        <dbReference type="WBParaSite" id="Hba_15682"/>
    </source>
</evidence>
<reference evidence="5" key="1">
    <citation type="submission" date="2016-11" db="UniProtKB">
        <authorList>
            <consortium name="WormBaseParasite"/>
        </authorList>
    </citation>
    <scope>IDENTIFICATION</scope>
</reference>
<accession>A0A1I7XEB6</accession>
<sequence>MCVDVMPGLGDPATQQLPQQPIHRACLPRASINGAALGLVPNPYEFTLEGLDFIITSGQNITDLRRLSGVSSGCDFLELLLKWQHLSPTCPDTVDGFPFIGRDPLVIDKCFPHIMIAGNQPRAESRWLETDERRTLLLSLPKFSRTHMVTLLNLTSMEVSYRYFGV</sequence>
<dbReference type="PANTHER" id="PTHR10416:SF0">
    <property type="entry name" value="DNA POLYMERASE DELTA SUBUNIT 2"/>
    <property type="match status" value="1"/>
</dbReference>
<dbReference type="Pfam" id="PF04042">
    <property type="entry name" value="DNA_pol_E_B"/>
    <property type="match status" value="1"/>
</dbReference>
<dbReference type="Proteomes" id="UP000095283">
    <property type="component" value="Unplaced"/>
</dbReference>
<dbReference type="GO" id="GO:0006271">
    <property type="term" value="P:DNA strand elongation involved in DNA replication"/>
    <property type="evidence" value="ECO:0007669"/>
    <property type="project" value="TreeGrafter"/>
</dbReference>
<dbReference type="GO" id="GO:0043625">
    <property type="term" value="C:delta DNA polymerase complex"/>
    <property type="evidence" value="ECO:0007669"/>
    <property type="project" value="TreeGrafter"/>
</dbReference>
<name>A0A1I7XEB6_HETBA</name>
<keyword evidence="4" id="KW-1185">Reference proteome</keyword>
<organism evidence="4 5">
    <name type="scientific">Heterorhabditis bacteriophora</name>
    <name type="common">Entomopathogenic nematode worm</name>
    <dbReference type="NCBI Taxonomy" id="37862"/>
    <lineage>
        <taxon>Eukaryota</taxon>
        <taxon>Metazoa</taxon>
        <taxon>Ecdysozoa</taxon>
        <taxon>Nematoda</taxon>
        <taxon>Chromadorea</taxon>
        <taxon>Rhabditida</taxon>
        <taxon>Rhabditina</taxon>
        <taxon>Rhabditomorpha</taxon>
        <taxon>Strongyloidea</taxon>
        <taxon>Heterorhabditidae</taxon>
        <taxon>Heterorhabditis</taxon>
    </lineage>
</organism>
<dbReference type="InterPro" id="IPR007185">
    <property type="entry name" value="DNA_pol_a/d/e_bsu"/>
</dbReference>
<feature type="domain" description="DNA polymerase alpha/delta/epsilon subunit B" evidence="3">
    <location>
        <begin position="3"/>
        <end position="121"/>
    </location>
</feature>
<dbReference type="WBParaSite" id="Hba_15682">
    <property type="protein sequence ID" value="Hba_15682"/>
    <property type="gene ID" value="Hba_15682"/>
</dbReference>
<proteinExistence type="inferred from homology"/>
<evidence type="ECO:0000313" key="4">
    <source>
        <dbReference type="Proteomes" id="UP000095283"/>
    </source>
</evidence>
<protein>
    <submittedName>
        <fullName evidence="5">DNA_pol_E_B domain-containing protein</fullName>
    </submittedName>
</protein>
<dbReference type="Gene3D" id="3.60.21.50">
    <property type="match status" value="1"/>
</dbReference>
<comment type="similarity">
    <text evidence="1">Belongs to the DNA polymerase delta/II small subunit family.</text>
</comment>
<dbReference type="InterPro" id="IPR024826">
    <property type="entry name" value="DNA_pol_delta/II_ssu"/>
</dbReference>
<evidence type="ECO:0000256" key="1">
    <source>
        <dbReference type="ARBA" id="ARBA00006035"/>
    </source>
</evidence>
<dbReference type="GO" id="GO:0003677">
    <property type="term" value="F:DNA binding"/>
    <property type="evidence" value="ECO:0007669"/>
    <property type="project" value="InterPro"/>
</dbReference>
<dbReference type="PANTHER" id="PTHR10416">
    <property type="entry name" value="DNA POLYMERASE DELTA SUBUNIT 2"/>
    <property type="match status" value="1"/>
</dbReference>
<evidence type="ECO:0000256" key="2">
    <source>
        <dbReference type="ARBA" id="ARBA00022705"/>
    </source>
</evidence>
<keyword evidence="2" id="KW-0235">DNA replication</keyword>
<dbReference type="AlphaFoldDB" id="A0A1I7XEB6"/>
<evidence type="ECO:0000259" key="3">
    <source>
        <dbReference type="Pfam" id="PF04042"/>
    </source>
</evidence>